<keyword evidence="2" id="KW-1185">Reference proteome</keyword>
<reference evidence="2" key="2">
    <citation type="submission" date="2023-06" db="EMBL/GenBank/DDBJ databases">
        <title>Identification and characterization of horizontal gene transfer across gut microbiota members of farm animals based on homology search.</title>
        <authorList>
            <person name="Zeman M."/>
            <person name="Kubasova T."/>
            <person name="Jahodarova E."/>
            <person name="Nykrynova M."/>
            <person name="Rychlik I."/>
        </authorList>
    </citation>
    <scope>NUCLEOTIDE SEQUENCE [LARGE SCALE GENOMIC DNA]</scope>
    <source>
        <strain evidence="2">105_WCHN</strain>
    </source>
</reference>
<dbReference type="GO" id="GO:0016787">
    <property type="term" value="F:hydrolase activity"/>
    <property type="evidence" value="ECO:0007669"/>
    <property type="project" value="UniProtKB-KW"/>
</dbReference>
<dbReference type="Pfam" id="PF06028">
    <property type="entry name" value="DUF915"/>
    <property type="match status" value="1"/>
</dbReference>
<protein>
    <submittedName>
        <fullName evidence="1">Alpha/beta hydrolase</fullName>
    </submittedName>
</protein>
<keyword evidence="1" id="KW-0378">Hydrolase</keyword>
<proteinExistence type="predicted"/>
<dbReference type="InterPro" id="IPR010315">
    <property type="entry name" value="DUF915_hydro-like"/>
</dbReference>
<dbReference type="Proteomes" id="UP001529423">
    <property type="component" value="Unassembled WGS sequence"/>
</dbReference>
<accession>A0ABT7VKX5</accession>
<dbReference type="Gene3D" id="3.40.50.1820">
    <property type="entry name" value="alpha/beta hydrolase"/>
    <property type="match status" value="1"/>
</dbReference>
<dbReference type="SUPFAM" id="SSF53474">
    <property type="entry name" value="alpha/beta-Hydrolases"/>
    <property type="match status" value="1"/>
</dbReference>
<name>A0ABT7VKX5_9LACO</name>
<organism evidence="1 2">
    <name type="scientific">Limosilactobacillus panis</name>
    <dbReference type="NCBI Taxonomy" id="47493"/>
    <lineage>
        <taxon>Bacteria</taxon>
        <taxon>Bacillati</taxon>
        <taxon>Bacillota</taxon>
        <taxon>Bacilli</taxon>
        <taxon>Lactobacillales</taxon>
        <taxon>Lactobacillaceae</taxon>
        <taxon>Limosilactobacillus</taxon>
    </lineage>
</organism>
<sequence>MLLIALIVVGSGIQLFLLRGTPGKALKQADYRQDVNYRSTPTILIPGWGGNTITYNKLINYYQDHHFAQKVLTVWVSPWDGIRVAGHLNAGQKNPLIQVLYDWNYDQTFRPQVKQLGKFLAYLQSNYHLHRVNIIAHSYGGTEFMHAYMDSPTLQQRMHLNKVVFLGVPVEESLVSRLHYRYHLINHSHDKNFIRLRRQMLDWQPDYQLAIYNIMGTKQGSTRTDGEVPHIQSEMLMSLLAGHPTINYHQKNYTNTTHSQLHDRTIILDYIAKQLWQTKGDY</sequence>
<evidence type="ECO:0000313" key="2">
    <source>
        <dbReference type="Proteomes" id="UP001529423"/>
    </source>
</evidence>
<dbReference type="EMBL" id="JAUDEO010000008">
    <property type="protein sequence ID" value="MDM8333391.1"/>
    <property type="molecule type" value="Genomic_DNA"/>
</dbReference>
<reference evidence="1 2" key="3">
    <citation type="submission" date="2023-06" db="EMBL/GenBank/DDBJ databases">
        <authorList>
            <person name="Zeman M."/>
            <person name="Kubasova T."/>
            <person name="Jahodarova E."/>
            <person name="Nykrynova M."/>
            <person name="Rychlik I."/>
        </authorList>
    </citation>
    <scope>NUCLEOTIDE SEQUENCE [LARGE SCALE GENOMIC DNA]</scope>
    <source>
        <strain evidence="1 2">105_WCHN</strain>
    </source>
</reference>
<comment type="caution">
    <text evidence="1">The sequence shown here is derived from an EMBL/GenBank/DDBJ whole genome shotgun (WGS) entry which is preliminary data.</text>
</comment>
<dbReference type="InterPro" id="IPR029058">
    <property type="entry name" value="AB_hydrolase_fold"/>
</dbReference>
<gene>
    <name evidence="1" type="ORF">QUW46_02180</name>
</gene>
<evidence type="ECO:0000313" key="1">
    <source>
        <dbReference type="EMBL" id="MDM8333391.1"/>
    </source>
</evidence>
<reference evidence="1 2" key="1">
    <citation type="submission" date="2023-06" db="EMBL/GenBank/DDBJ databases">
        <title>Identification and characterization of horizontal gene transfer across gut microbiota members of farm animals based on homology search.</title>
        <authorList>
            <person name="Schwarzerova J."/>
            <person name="Nykrynova M."/>
            <person name="Jureckova K."/>
            <person name="Cejkova D."/>
            <person name="Rychlik I."/>
        </authorList>
    </citation>
    <scope>NUCLEOTIDE SEQUENCE [LARGE SCALE GENOMIC DNA]</scope>
    <source>
        <strain evidence="1 2">105_WCHN</strain>
    </source>
</reference>